<dbReference type="EMBL" id="FWXV01000008">
    <property type="protein sequence ID" value="SMD22863.1"/>
    <property type="molecule type" value="Genomic_DNA"/>
</dbReference>
<sequence length="323" mass="35339">MQLADWGERRPRWAGIRSDVVDVHGTRVHLLRADARTTASNAPTQLLIHPMAAGATMWLDAIGPLTAYGPVVAPDLPGSVIGDSASPHRSAPRAEISARFLRALTSILGLDRVVVHGWSFGGLVSMLFADLAPERVERLVLVNSSLPFPLSTRQRLGWQTLGRIAVLLGTPLARGLLRIGGAKVMELKQRNLAEPQDRWDLSGGDRSRLSPELLSLLSDQLGRLRSQPQWIGAGITALASVFSHMFIDQHRALEAIRRLPAPTLLVWGDQDPLIDRTVIDHVLGLRPDWHLHVIETVGHLPPMEVPDAYAAVVGDWLTTMSGR</sequence>
<proteinExistence type="predicted"/>
<dbReference type="SUPFAM" id="SSF53474">
    <property type="entry name" value="alpha/beta-Hydrolases"/>
    <property type="match status" value="1"/>
</dbReference>
<dbReference type="PANTHER" id="PTHR43139">
    <property type="entry name" value="SI:DKEY-122A22.2"/>
    <property type="match status" value="1"/>
</dbReference>
<dbReference type="InterPro" id="IPR052370">
    <property type="entry name" value="Meta-cleavage_hydrolase"/>
</dbReference>
<dbReference type="GO" id="GO:0003824">
    <property type="term" value="F:catalytic activity"/>
    <property type="evidence" value="ECO:0007669"/>
    <property type="project" value="UniProtKB-ARBA"/>
</dbReference>
<evidence type="ECO:0000313" key="2">
    <source>
        <dbReference type="EMBL" id="SMD22863.1"/>
    </source>
</evidence>
<evidence type="ECO:0000313" key="3">
    <source>
        <dbReference type="Proteomes" id="UP000192674"/>
    </source>
</evidence>
<name>A0A1W2FLV0_KIBAR</name>
<accession>A0A1W2FLV0</accession>
<dbReference type="AlphaFoldDB" id="A0A1W2FLV0"/>
<dbReference type="OrthoDB" id="3371334at2"/>
<feature type="domain" description="AB hydrolase-1" evidence="1">
    <location>
        <begin position="46"/>
        <end position="312"/>
    </location>
</feature>
<dbReference type="Proteomes" id="UP000192674">
    <property type="component" value="Unassembled WGS sequence"/>
</dbReference>
<dbReference type="Gene3D" id="3.40.50.1820">
    <property type="entry name" value="alpha/beta hydrolase"/>
    <property type="match status" value="1"/>
</dbReference>
<dbReference type="Pfam" id="PF12697">
    <property type="entry name" value="Abhydrolase_6"/>
    <property type="match status" value="1"/>
</dbReference>
<dbReference type="InterPro" id="IPR029058">
    <property type="entry name" value="AB_hydrolase_fold"/>
</dbReference>
<dbReference type="RefSeq" id="WP_160096955.1">
    <property type="nucleotide sequence ID" value="NZ_FWXV01000008.1"/>
</dbReference>
<gene>
    <name evidence="2" type="ORF">SAMN05661093_07665</name>
</gene>
<keyword evidence="3" id="KW-1185">Reference proteome</keyword>
<dbReference type="InterPro" id="IPR000073">
    <property type="entry name" value="AB_hydrolase_1"/>
</dbReference>
<evidence type="ECO:0000259" key="1">
    <source>
        <dbReference type="Pfam" id="PF12697"/>
    </source>
</evidence>
<protein>
    <submittedName>
        <fullName evidence="2">Pimeloyl-ACP methyl ester carboxylesterase</fullName>
    </submittedName>
</protein>
<organism evidence="2 3">
    <name type="scientific">Kibdelosporangium aridum</name>
    <dbReference type="NCBI Taxonomy" id="2030"/>
    <lineage>
        <taxon>Bacteria</taxon>
        <taxon>Bacillati</taxon>
        <taxon>Actinomycetota</taxon>
        <taxon>Actinomycetes</taxon>
        <taxon>Pseudonocardiales</taxon>
        <taxon>Pseudonocardiaceae</taxon>
        <taxon>Kibdelosporangium</taxon>
    </lineage>
</organism>
<reference evidence="2 3" key="1">
    <citation type="submission" date="2017-04" db="EMBL/GenBank/DDBJ databases">
        <authorList>
            <person name="Afonso C.L."/>
            <person name="Miller P.J."/>
            <person name="Scott M.A."/>
            <person name="Spackman E."/>
            <person name="Goraichik I."/>
            <person name="Dimitrov K.M."/>
            <person name="Suarez D.L."/>
            <person name="Swayne D.E."/>
        </authorList>
    </citation>
    <scope>NUCLEOTIDE SEQUENCE [LARGE SCALE GENOMIC DNA]</scope>
    <source>
        <strain evidence="2 3">DSM 43828</strain>
    </source>
</reference>
<dbReference type="PANTHER" id="PTHR43139:SF52">
    <property type="entry name" value="SI:DKEY-122A22.2"/>
    <property type="match status" value="1"/>
</dbReference>